<gene>
    <name evidence="1" type="ORF">SMD11_1181</name>
</gene>
<dbReference type="Proteomes" id="UP000195755">
    <property type="component" value="Chromosome"/>
</dbReference>
<evidence type="ECO:0000313" key="2">
    <source>
        <dbReference type="Proteomes" id="UP000195755"/>
    </source>
</evidence>
<proteinExistence type="predicted"/>
<reference evidence="1 2" key="1">
    <citation type="submission" date="2017-06" db="EMBL/GenBank/DDBJ databases">
        <title>Streptomyces albireticuli Genome sequencing and assembly.</title>
        <authorList>
            <person name="Wang Y."/>
            <person name="Du B."/>
            <person name="Ding Y."/>
            <person name="Liu H."/>
            <person name="Hou Q."/>
            <person name="Liu K."/>
            <person name="Yao L."/>
            <person name="Wang C."/>
        </authorList>
    </citation>
    <scope>NUCLEOTIDE SEQUENCE [LARGE SCALE GENOMIC DNA]</scope>
    <source>
        <strain evidence="1 2">MDJK11</strain>
    </source>
</reference>
<dbReference type="AlphaFoldDB" id="A0A1Z2KXS1"/>
<accession>A0A1Z2KXS1</accession>
<evidence type="ECO:0000313" key="1">
    <source>
        <dbReference type="EMBL" id="ARZ66844.1"/>
    </source>
</evidence>
<dbReference type="EMBL" id="CP021744">
    <property type="protein sequence ID" value="ARZ66844.1"/>
    <property type="molecule type" value="Genomic_DNA"/>
</dbReference>
<name>A0A1Z2KXS1_9ACTN</name>
<protein>
    <submittedName>
        <fullName evidence="1">Uncharacterized protein</fullName>
    </submittedName>
</protein>
<organism evidence="1 2">
    <name type="scientific">Streptomyces albireticuli</name>
    <dbReference type="NCBI Taxonomy" id="1940"/>
    <lineage>
        <taxon>Bacteria</taxon>
        <taxon>Bacillati</taxon>
        <taxon>Actinomycetota</taxon>
        <taxon>Actinomycetes</taxon>
        <taxon>Kitasatosporales</taxon>
        <taxon>Streptomycetaceae</taxon>
        <taxon>Streptomyces</taxon>
    </lineage>
</organism>
<sequence>MRHRAVTFSGSWGAAGLAPVQLEAVPGVHEVVIDPEVTESLLLVLLALPLPPQHPHEGLIHVDDRALVAVLGQLPQSVGVAFLDHDPRQLDGALFPVDE</sequence>
<dbReference type="KEGG" id="salj:SMD11_1181"/>